<dbReference type="InterPro" id="IPR017259">
    <property type="entry name" value="UCP037672"/>
</dbReference>
<feature type="transmembrane region" description="Helical" evidence="1">
    <location>
        <begin position="6"/>
        <end position="26"/>
    </location>
</feature>
<dbReference type="Pfam" id="PF12650">
    <property type="entry name" value="DUF3784"/>
    <property type="match status" value="1"/>
</dbReference>
<comment type="caution">
    <text evidence="2">The sequence shown here is derived from an EMBL/GenBank/DDBJ whole genome shotgun (WGS) entry which is preliminary data.</text>
</comment>
<keyword evidence="3" id="KW-1185">Reference proteome</keyword>
<keyword evidence="1" id="KW-0812">Transmembrane</keyword>
<gene>
    <name evidence="2" type="ORF">QUV96_02540</name>
</gene>
<name>A0ABT7UA45_9FIRM</name>
<dbReference type="EMBL" id="JAUDCG010000007">
    <property type="protein sequence ID" value="MDM8156515.1"/>
    <property type="molecule type" value="Genomic_DNA"/>
</dbReference>
<evidence type="ECO:0000313" key="2">
    <source>
        <dbReference type="EMBL" id="MDM8156515.1"/>
    </source>
</evidence>
<organism evidence="2 3">
    <name type="scientific">Amedibacillus dolichus</name>
    <dbReference type="NCBI Taxonomy" id="31971"/>
    <lineage>
        <taxon>Bacteria</taxon>
        <taxon>Bacillati</taxon>
        <taxon>Bacillota</taxon>
        <taxon>Erysipelotrichia</taxon>
        <taxon>Erysipelotrichales</taxon>
        <taxon>Erysipelotrichaceae</taxon>
        <taxon>Amedibacillus</taxon>
    </lineage>
</organism>
<sequence>MDLTCVFFGVLFIIGGFWFACGKGHVHLSAWKNMPQEEKDKIKIKPLCRNIGEVIALNGIIFLTKGLWSGFESHWFVVAMIAWLIVAGFDVWYITKSSRYHNK</sequence>
<feature type="transmembrane region" description="Helical" evidence="1">
    <location>
        <begin position="74"/>
        <end position="94"/>
    </location>
</feature>
<proteinExistence type="predicted"/>
<keyword evidence="1" id="KW-1133">Transmembrane helix</keyword>
<evidence type="ECO:0000313" key="3">
    <source>
        <dbReference type="Proteomes" id="UP001529340"/>
    </source>
</evidence>
<dbReference type="Proteomes" id="UP001529340">
    <property type="component" value="Unassembled WGS sequence"/>
</dbReference>
<reference evidence="2" key="1">
    <citation type="submission" date="2023-06" db="EMBL/GenBank/DDBJ databases">
        <title>Identification and characterization of horizontal gene transfer across gut microbiota members of farm animals based on homology search.</title>
        <authorList>
            <person name="Schwarzerova J."/>
            <person name="Nykrynova M."/>
            <person name="Jureckova K."/>
            <person name="Cejkova D."/>
            <person name="Rychlik I."/>
        </authorList>
    </citation>
    <scope>NUCLEOTIDE SEQUENCE</scope>
    <source>
        <strain evidence="2">ET39</strain>
    </source>
</reference>
<protein>
    <submittedName>
        <fullName evidence="2">DUF3784 domain-containing protein</fullName>
    </submittedName>
</protein>
<evidence type="ECO:0000256" key="1">
    <source>
        <dbReference type="SAM" id="Phobius"/>
    </source>
</evidence>
<dbReference type="RefSeq" id="WP_289606986.1">
    <property type="nucleotide sequence ID" value="NZ_JAUDCG010000007.1"/>
</dbReference>
<keyword evidence="1" id="KW-0472">Membrane</keyword>
<accession>A0ABT7UA45</accession>
<reference evidence="2" key="2">
    <citation type="submission" date="2023-06" db="EMBL/GenBank/DDBJ databases">
        <authorList>
            <person name="Zeman M."/>
            <person name="Kubasova T."/>
            <person name="Jahodarova E."/>
            <person name="Nykrynova M."/>
            <person name="Rychlik I."/>
        </authorList>
    </citation>
    <scope>NUCLEOTIDE SEQUENCE</scope>
    <source>
        <strain evidence="2">ET39</strain>
    </source>
</reference>